<proteinExistence type="predicted"/>
<dbReference type="EC" id="2.4.-.-" evidence="9"/>
<keyword evidence="2" id="KW-1003">Cell membrane</keyword>
<feature type="transmembrane region" description="Helical" evidence="8">
    <location>
        <begin position="50"/>
        <end position="67"/>
    </location>
</feature>
<evidence type="ECO:0000256" key="6">
    <source>
        <dbReference type="ARBA" id="ARBA00022989"/>
    </source>
</evidence>
<feature type="transmembrane region" description="Helical" evidence="8">
    <location>
        <begin position="346"/>
        <end position="365"/>
    </location>
</feature>
<evidence type="ECO:0000313" key="10">
    <source>
        <dbReference type="Proteomes" id="UP001652564"/>
    </source>
</evidence>
<evidence type="ECO:0000256" key="4">
    <source>
        <dbReference type="ARBA" id="ARBA00022679"/>
    </source>
</evidence>
<feature type="transmembrane region" description="Helical" evidence="8">
    <location>
        <begin position="316"/>
        <end position="339"/>
    </location>
</feature>
<comment type="caution">
    <text evidence="9">The sequence shown here is derived from an EMBL/GenBank/DDBJ whole genome shotgun (WGS) entry which is preliminary data.</text>
</comment>
<feature type="transmembrane region" description="Helical" evidence="8">
    <location>
        <begin position="102"/>
        <end position="120"/>
    </location>
</feature>
<evidence type="ECO:0000256" key="1">
    <source>
        <dbReference type="ARBA" id="ARBA00004651"/>
    </source>
</evidence>
<feature type="transmembrane region" description="Helical" evidence="8">
    <location>
        <begin position="178"/>
        <end position="201"/>
    </location>
</feature>
<dbReference type="PANTHER" id="PTHR33908:SF11">
    <property type="entry name" value="MEMBRANE PROTEIN"/>
    <property type="match status" value="1"/>
</dbReference>
<dbReference type="InterPro" id="IPR050297">
    <property type="entry name" value="LipidA_mod_glycosyltrf_83"/>
</dbReference>
<comment type="subcellular location">
    <subcellularLocation>
        <location evidence="1">Cell membrane</location>
        <topology evidence="1">Multi-pass membrane protein</topology>
    </subcellularLocation>
</comment>
<evidence type="ECO:0000256" key="8">
    <source>
        <dbReference type="SAM" id="Phobius"/>
    </source>
</evidence>
<dbReference type="EMBL" id="JAOWKZ010000002">
    <property type="protein sequence ID" value="MCV2872382.1"/>
    <property type="molecule type" value="Genomic_DNA"/>
</dbReference>
<evidence type="ECO:0000256" key="7">
    <source>
        <dbReference type="ARBA" id="ARBA00023136"/>
    </source>
</evidence>
<feature type="transmembrane region" description="Helical" evidence="8">
    <location>
        <begin position="287"/>
        <end position="310"/>
    </location>
</feature>
<dbReference type="GO" id="GO:0016757">
    <property type="term" value="F:glycosyltransferase activity"/>
    <property type="evidence" value="ECO:0007669"/>
    <property type="project" value="UniProtKB-KW"/>
</dbReference>
<evidence type="ECO:0000256" key="2">
    <source>
        <dbReference type="ARBA" id="ARBA00022475"/>
    </source>
</evidence>
<feature type="transmembrane region" description="Helical" evidence="8">
    <location>
        <begin position="254"/>
        <end position="275"/>
    </location>
</feature>
<keyword evidence="6 8" id="KW-1133">Transmembrane helix</keyword>
<dbReference type="PANTHER" id="PTHR33908">
    <property type="entry name" value="MANNOSYLTRANSFERASE YKCB-RELATED"/>
    <property type="match status" value="1"/>
</dbReference>
<evidence type="ECO:0000256" key="5">
    <source>
        <dbReference type="ARBA" id="ARBA00022692"/>
    </source>
</evidence>
<keyword evidence="7 8" id="KW-0472">Membrane</keyword>
<dbReference type="Proteomes" id="UP001652564">
    <property type="component" value="Unassembled WGS sequence"/>
</dbReference>
<evidence type="ECO:0000256" key="3">
    <source>
        <dbReference type="ARBA" id="ARBA00022676"/>
    </source>
</evidence>
<keyword evidence="5 8" id="KW-0812">Transmembrane</keyword>
<name>A0ABT2ZMN1_9RHOB</name>
<feature type="transmembrane region" description="Helical" evidence="8">
    <location>
        <begin position="132"/>
        <end position="158"/>
    </location>
</feature>
<keyword evidence="10" id="KW-1185">Reference proteome</keyword>
<gene>
    <name evidence="9" type="ORF">OEZ71_08750</name>
</gene>
<accession>A0ABT2ZMN1</accession>
<reference evidence="9 10" key="1">
    <citation type="submission" date="2022-10" db="EMBL/GenBank/DDBJ databases">
        <title>Defluviimonas sp. nov., isolated from ocean surface sediments.</title>
        <authorList>
            <person name="He W."/>
            <person name="Wang L."/>
            <person name="Zhang D.-F."/>
        </authorList>
    </citation>
    <scope>NUCLEOTIDE SEQUENCE [LARGE SCALE GENOMIC DNA]</scope>
    <source>
        <strain evidence="9 10">WL0050</strain>
    </source>
</reference>
<sequence length="516" mass="57079">MLMANFPLPSIAAYFEPLPYFEQATALGSIIELDIATRIFGNEGLARFTAIRAVAAALAIWGYFILWRIMRRRLDVPDALLALALMASTNEVLLFTTNPKNYVNEFFFVCALLWAGIAYLDDPRAKRAAVFIGIAFLTCVFSFVAPLIFVAVGGGMLAETVSRNRGAGTSLADMRDQVVKLIGLGVVGMAISLIFHIWYTIPMTELDQAAYAGRYAHSFIDINPFFSDHNAVAFGGILNVFYLMIEPAYFPQVLYVAGIISLLPEIRFICLLIALVGLPSYWRRAPILAGGFMVGSLAFLALNGLHVLPIMSVRHFLFFTPFAVPSFAIGLIVVLRTVLTAVRLRALTPAIGYLLSLVLVGVAAVRSTDLENAEVSAHLKLVDQYQAKLWVYYGAQPSLRALRTDIMSRGDIEVIGLLDHRSTTRSWQLQARDEDNLTTSDDYVRRSAKWLSGNDPVWMLFAHFWPEETVPGKLTRFVDLAEADGRTCKRSDDKGGVLIFCALPSEFPEGLHTSLD</sequence>
<organism evidence="9 10">
    <name type="scientific">Albidovulum litorale</name>
    <dbReference type="NCBI Taxonomy" id="2984134"/>
    <lineage>
        <taxon>Bacteria</taxon>
        <taxon>Pseudomonadati</taxon>
        <taxon>Pseudomonadota</taxon>
        <taxon>Alphaproteobacteria</taxon>
        <taxon>Rhodobacterales</taxon>
        <taxon>Paracoccaceae</taxon>
        <taxon>Albidovulum</taxon>
    </lineage>
</organism>
<protein>
    <submittedName>
        <fullName evidence="9">Glycosyltransferase family 39 protein</fullName>
        <ecNumber evidence="9">2.4.-.-</ecNumber>
    </submittedName>
</protein>
<keyword evidence="4 9" id="KW-0808">Transferase</keyword>
<keyword evidence="3 9" id="KW-0328">Glycosyltransferase</keyword>
<evidence type="ECO:0000313" key="9">
    <source>
        <dbReference type="EMBL" id="MCV2872382.1"/>
    </source>
</evidence>